<dbReference type="GO" id="GO:0016887">
    <property type="term" value="F:ATP hydrolysis activity"/>
    <property type="evidence" value="ECO:0007669"/>
    <property type="project" value="InterPro"/>
</dbReference>
<evidence type="ECO:0000313" key="13">
    <source>
        <dbReference type="EMBL" id="PRY76551.1"/>
    </source>
</evidence>
<evidence type="ECO:0000256" key="9">
    <source>
        <dbReference type="ARBA" id="ARBA00023065"/>
    </source>
</evidence>
<evidence type="ECO:0000256" key="11">
    <source>
        <dbReference type="SAM" id="MobiDB-lite"/>
    </source>
</evidence>
<keyword evidence="6" id="KW-0547">Nucleotide-binding</keyword>
<dbReference type="InterPro" id="IPR027417">
    <property type="entry name" value="P-loop_NTPase"/>
</dbReference>
<gene>
    <name evidence="13" type="ORF">CLV80_10815</name>
</gene>
<dbReference type="GO" id="GO:0005524">
    <property type="term" value="F:ATP binding"/>
    <property type="evidence" value="ECO:0007669"/>
    <property type="project" value="UniProtKB-KW"/>
</dbReference>
<comment type="caution">
    <text evidence="13">The sequence shown here is derived from an EMBL/GenBank/DDBJ whole genome shotgun (WGS) entry which is preliminary data.</text>
</comment>
<dbReference type="PROSITE" id="PS00211">
    <property type="entry name" value="ABC_TRANSPORTER_1"/>
    <property type="match status" value="1"/>
</dbReference>
<feature type="domain" description="ABC transporter" evidence="12">
    <location>
        <begin position="22"/>
        <end position="258"/>
    </location>
</feature>
<dbReference type="GO" id="GO:0006826">
    <property type="term" value="P:iron ion transport"/>
    <property type="evidence" value="ECO:0007669"/>
    <property type="project" value="UniProtKB-KW"/>
</dbReference>
<keyword evidence="14" id="KW-1185">Reference proteome</keyword>
<reference evidence="13 14" key="1">
    <citation type="submission" date="2018-03" db="EMBL/GenBank/DDBJ databases">
        <title>Genomic Encyclopedia of Archaeal and Bacterial Type Strains, Phase II (KMG-II): from individual species to whole genera.</title>
        <authorList>
            <person name="Goeker M."/>
        </authorList>
    </citation>
    <scope>NUCLEOTIDE SEQUENCE [LARGE SCALE GENOMIC DNA]</scope>
    <source>
        <strain evidence="13 14">DSM 101533</strain>
    </source>
</reference>
<keyword evidence="3" id="KW-0813">Transport</keyword>
<evidence type="ECO:0000259" key="12">
    <source>
        <dbReference type="PROSITE" id="PS50893"/>
    </source>
</evidence>
<dbReference type="Pfam" id="PF00005">
    <property type="entry name" value="ABC_tran"/>
    <property type="match status" value="1"/>
</dbReference>
<keyword evidence="10" id="KW-0472">Membrane</keyword>
<dbReference type="PANTHER" id="PTHR42771:SF12">
    <property type="entry name" value="FE(3+) DICITRATE TRANSPORT ATP-BINDING PROTEIN FECE-RELATED"/>
    <property type="match status" value="1"/>
</dbReference>
<evidence type="ECO:0000256" key="1">
    <source>
        <dbReference type="ARBA" id="ARBA00004202"/>
    </source>
</evidence>
<dbReference type="PANTHER" id="PTHR42771">
    <property type="entry name" value="IRON(3+)-HYDROXAMATE IMPORT ATP-BINDING PROTEIN FHUC"/>
    <property type="match status" value="1"/>
</dbReference>
<dbReference type="InterPro" id="IPR017871">
    <property type="entry name" value="ABC_transporter-like_CS"/>
</dbReference>
<organism evidence="13 14">
    <name type="scientific">Yoonia maritima</name>
    <dbReference type="NCBI Taxonomy" id="1435347"/>
    <lineage>
        <taxon>Bacteria</taxon>
        <taxon>Pseudomonadati</taxon>
        <taxon>Pseudomonadota</taxon>
        <taxon>Alphaproteobacteria</taxon>
        <taxon>Rhodobacterales</taxon>
        <taxon>Paracoccaceae</taxon>
        <taxon>Yoonia</taxon>
    </lineage>
</organism>
<keyword evidence="4" id="KW-1003">Cell membrane</keyword>
<evidence type="ECO:0000256" key="7">
    <source>
        <dbReference type="ARBA" id="ARBA00022840"/>
    </source>
</evidence>
<evidence type="ECO:0000256" key="3">
    <source>
        <dbReference type="ARBA" id="ARBA00022448"/>
    </source>
</evidence>
<dbReference type="SMART" id="SM00382">
    <property type="entry name" value="AAA"/>
    <property type="match status" value="1"/>
</dbReference>
<keyword evidence="7 13" id="KW-0067">ATP-binding</keyword>
<proteinExistence type="inferred from homology"/>
<keyword evidence="5" id="KW-0410">Iron transport</keyword>
<dbReference type="CDD" id="cd03214">
    <property type="entry name" value="ABC_Iron-Siderophores_B12_Hemin"/>
    <property type="match status" value="1"/>
</dbReference>
<dbReference type="PROSITE" id="PS50893">
    <property type="entry name" value="ABC_TRANSPORTER_2"/>
    <property type="match status" value="1"/>
</dbReference>
<evidence type="ECO:0000256" key="5">
    <source>
        <dbReference type="ARBA" id="ARBA00022496"/>
    </source>
</evidence>
<comment type="similarity">
    <text evidence="2">Belongs to the ABC transporter superfamily.</text>
</comment>
<dbReference type="EMBL" id="PVTP01000008">
    <property type="protein sequence ID" value="PRY76551.1"/>
    <property type="molecule type" value="Genomic_DNA"/>
</dbReference>
<sequence>MNAISRSHNAPNQQPTTNTPRLQAQGLSLSYAGKVVSADISMGVEEGKFSVIIGPNGCGKSTLLRGLCNLLPPSAGQVLLDGHDIARLPPRKLAQEIGLLPQSAQAPPGITVVDLVARGRYPHQGPFRQQSAEDERIVAMAMDAAGVADLAHHDVEALSGGQRQRVWIALVLAQETPILLLDEPTTYLDIAHQLELLSLLRQLNRERGRTIVAVLHDLNQACRYADHLVVMTAGKIVAEGTPKALMTPDLLQQVFGLDGIIIDDPISHTPMIVPR</sequence>
<evidence type="ECO:0000256" key="8">
    <source>
        <dbReference type="ARBA" id="ARBA00023004"/>
    </source>
</evidence>
<comment type="subcellular location">
    <subcellularLocation>
        <location evidence="1">Cell membrane</location>
        <topology evidence="1">Peripheral membrane protein</topology>
    </subcellularLocation>
</comment>
<dbReference type="Gene3D" id="3.40.50.300">
    <property type="entry name" value="P-loop containing nucleotide triphosphate hydrolases"/>
    <property type="match status" value="1"/>
</dbReference>
<dbReference type="FunFam" id="3.40.50.300:FF:000134">
    <property type="entry name" value="Iron-enterobactin ABC transporter ATP-binding protein"/>
    <property type="match status" value="1"/>
</dbReference>
<dbReference type="SUPFAM" id="SSF52540">
    <property type="entry name" value="P-loop containing nucleoside triphosphate hydrolases"/>
    <property type="match status" value="1"/>
</dbReference>
<feature type="region of interest" description="Disordered" evidence="11">
    <location>
        <begin position="1"/>
        <end position="20"/>
    </location>
</feature>
<evidence type="ECO:0000256" key="6">
    <source>
        <dbReference type="ARBA" id="ARBA00022741"/>
    </source>
</evidence>
<dbReference type="GO" id="GO:0005886">
    <property type="term" value="C:plasma membrane"/>
    <property type="evidence" value="ECO:0007669"/>
    <property type="project" value="UniProtKB-SubCell"/>
</dbReference>
<protein>
    <submittedName>
        <fullName evidence="13">Iron complex transport system ATP-binding protein</fullName>
    </submittedName>
</protein>
<evidence type="ECO:0000313" key="14">
    <source>
        <dbReference type="Proteomes" id="UP000238007"/>
    </source>
</evidence>
<accession>A0A2T0VX52</accession>
<dbReference type="InterPro" id="IPR003593">
    <property type="entry name" value="AAA+_ATPase"/>
</dbReference>
<keyword evidence="8" id="KW-0408">Iron</keyword>
<dbReference type="Proteomes" id="UP000238007">
    <property type="component" value="Unassembled WGS sequence"/>
</dbReference>
<evidence type="ECO:0000256" key="10">
    <source>
        <dbReference type="ARBA" id="ARBA00023136"/>
    </source>
</evidence>
<name>A0A2T0VX52_9RHOB</name>
<dbReference type="AlphaFoldDB" id="A0A2T0VX52"/>
<evidence type="ECO:0000256" key="4">
    <source>
        <dbReference type="ARBA" id="ARBA00022475"/>
    </source>
</evidence>
<evidence type="ECO:0000256" key="2">
    <source>
        <dbReference type="ARBA" id="ARBA00005417"/>
    </source>
</evidence>
<keyword evidence="9" id="KW-0406">Ion transport</keyword>
<dbReference type="InterPro" id="IPR051535">
    <property type="entry name" value="Siderophore_ABC-ATPase"/>
</dbReference>
<dbReference type="InterPro" id="IPR003439">
    <property type="entry name" value="ABC_transporter-like_ATP-bd"/>
</dbReference>